<feature type="domain" description="Acyl-CoA dehydrogenase C-terminal" evidence="3">
    <location>
        <begin position="249"/>
        <end position="374"/>
    </location>
</feature>
<dbReference type="Gene3D" id="1.10.540.10">
    <property type="entry name" value="Acyl-CoA dehydrogenase/oxidase, N-terminal domain"/>
    <property type="match status" value="1"/>
</dbReference>
<protein>
    <submittedName>
        <fullName evidence="5">Acyl-CoA dehydrogenase family protein</fullName>
    </submittedName>
</protein>
<evidence type="ECO:0000313" key="7">
    <source>
        <dbReference type="Proteomes" id="UP001231166"/>
    </source>
</evidence>
<dbReference type="Pfam" id="PF02771">
    <property type="entry name" value="Acyl-CoA_dh_N"/>
    <property type="match status" value="1"/>
</dbReference>
<dbReference type="Proteomes" id="UP001066327">
    <property type="component" value="Unassembled WGS sequence"/>
</dbReference>
<evidence type="ECO:0000259" key="3">
    <source>
        <dbReference type="Pfam" id="PF08028"/>
    </source>
</evidence>
<organism evidence="5 7">
    <name type="scientific">Rhodococcus opacus</name>
    <name type="common">Nocardia opaca</name>
    <dbReference type="NCBI Taxonomy" id="37919"/>
    <lineage>
        <taxon>Bacteria</taxon>
        <taxon>Bacillati</taxon>
        <taxon>Actinomycetota</taxon>
        <taxon>Actinomycetes</taxon>
        <taxon>Mycobacteriales</taxon>
        <taxon>Nocardiaceae</taxon>
        <taxon>Rhodococcus</taxon>
    </lineage>
</organism>
<dbReference type="GO" id="GO:0050660">
    <property type="term" value="F:flavin adenine dinucleotide binding"/>
    <property type="evidence" value="ECO:0007669"/>
    <property type="project" value="InterPro"/>
</dbReference>
<geneLocation type="plasmid" evidence="5 7">
    <name>pRho-VOC14-C342</name>
</geneLocation>
<dbReference type="InterPro" id="IPR013107">
    <property type="entry name" value="Acyl-CoA_DH_C"/>
</dbReference>
<dbReference type="Gene3D" id="1.20.140.10">
    <property type="entry name" value="Butyryl-CoA Dehydrogenase, subunit A, domain 3"/>
    <property type="match status" value="1"/>
</dbReference>
<dbReference type="GO" id="GO:0016627">
    <property type="term" value="F:oxidoreductase activity, acting on the CH-CH group of donors"/>
    <property type="evidence" value="ECO:0007669"/>
    <property type="project" value="InterPro"/>
</dbReference>
<dbReference type="InterPro" id="IPR009100">
    <property type="entry name" value="AcylCoA_DH/oxidase_NM_dom_sf"/>
</dbReference>
<name>A0AAX3YQI5_RHOOP</name>
<keyword evidence="6" id="KW-1185">Reference proteome</keyword>
<reference evidence="4" key="1">
    <citation type="submission" date="2022-12" db="EMBL/GenBank/DDBJ databases">
        <authorList>
            <person name="Krivoruchko A.V."/>
            <person name="Elkin A."/>
        </authorList>
    </citation>
    <scope>NUCLEOTIDE SEQUENCE</scope>
    <source>
        <strain evidence="4">IEGM 249</strain>
    </source>
</reference>
<dbReference type="SUPFAM" id="SSF47203">
    <property type="entry name" value="Acyl-CoA dehydrogenase C-terminal domain-like"/>
    <property type="match status" value="1"/>
</dbReference>
<dbReference type="Proteomes" id="UP001231166">
    <property type="component" value="Plasmid pRho-VOC14-C342"/>
</dbReference>
<evidence type="ECO:0000313" key="6">
    <source>
        <dbReference type="Proteomes" id="UP001066327"/>
    </source>
</evidence>
<feature type="domain" description="Acyl-CoA dehydrogenase/oxidase N-terminal" evidence="2">
    <location>
        <begin position="28"/>
        <end position="107"/>
    </location>
</feature>
<keyword evidence="1" id="KW-0560">Oxidoreductase</keyword>
<keyword evidence="5" id="KW-0614">Plasmid</keyword>
<dbReference type="InterPro" id="IPR046373">
    <property type="entry name" value="Acyl-CoA_Oxase/DH_mid-dom_sf"/>
</dbReference>
<dbReference type="InterPro" id="IPR013786">
    <property type="entry name" value="AcylCoA_DH/ox_N"/>
</dbReference>
<dbReference type="PIRSF" id="PIRSF016578">
    <property type="entry name" value="HsaA"/>
    <property type="match status" value="1"/>
</dbReference>
<evidence type="ECO:0000313" key="5">
    <source>
        <dbReference type="EMBL" id="WLF51463.1"/>
    </source>
</evidence>
<evidence type="ECO:0000259" key="2">
    <source>
        <dbReference type="Pfam" id="PF02771"/>
    </source>
</evidence>
<accession>A0AAX3YQI5</accession>
<dbReference type="AlphaFoldDB" id="A0AAX3YQI5"/>
<dbReference type="EMBL" id="JAPWIS010000017">
    <property type="protein sequence ID" value="MCZ4587535.1"/>
    <property type="molecule type" value="Genomic_DNA"/>
</dbReference>
<dbReference type="Pfam" id="PF08028">
    <property type="entry name" value="Acyl-CoA_dh_2"/>
    <property type="match status" value="1"/>
</dbReference>
<proteinExistence type="predicted"/>
<gene>
    <name evidence="4" type="ORF">O4328_28270</name>
    <name evidence="5" type="ORF">Q5707_37990</name>
</gene>
<dbReference type="EMBL" id="CP130954">
    <property type="protein sequence ID" value="WLF51463.1"/>
    <property type="molecule type" value="Genomic_DNA"/>
</dbReference>
<dbReference type="SUPFAM" id="SSF56645">
    <property type="entry name" value="Acyl-CoA dehydrogenase NM domain-like"/>
    <property type="match status" value="1"/>
</dbReference>
<dbReference type="Gene3D" id="2.40.110.10">
    <property type="entry name" value="Butyryl-CoA Dehydrogenase, subunit A, domain 2"/>
    <property type="match status" value="1"/>
</dbReference>
<dbReference type="InterPro" id="IPR036250">
    <property type="entry name" value="AcylCo_DH-like_C"/>
</dbReference>
<dbReference type="RefSeq" id="WP_269591888.1">
    <property type="nucleotide sequence ID" value="NZ_CP130954.1"/>
</dbReference>
<reference evidence="5" key="2">
    <citation type="submission" date="2023-07" db="EMBL/GenBank/DDBJ databases">
        <title>Genomic analysis of Rhodococcus opacus VOC-14 with glycol ethers degradation activity.</title>
        <authorList>
            <person name="Narkevich D.A."/>
            <person name="Hlushen A.M."/>
            <person name="Akhremchuk A.E."/>
            <person name="Sikolenko M.A."/>
            <person name="Valentovich L.N."/>
        </authorList>
    </citation>
    <scope>NUCLEOTIDE SEQUENCE</scope>
    <source>
        <strain evidence="5">VOC-14</strain>
        <plasmid evidence="5">pRho-VOC14-C342</plasmid>
    </source>
</reference>
<sequence>MTTTASTAPAATAVLENVTKLVPTLRANALNTEHLRRVPEENIEALQEAGVFKLSMPHSRGGYEASMSIQNAVLSEIARGCPSTSWVATINLAVTWMVGLFPDAAQDEVFSTDNLRTAGVNAPTGKGVRTDDGGILVNGQWGWNTGSLNAHWAGLAAMVTEKDGSVGPQFLLIPYSELDSIDDWNATGMGGTGSVSTVAKDVYVPRHRVLSVIDLGNAHYPGSTLSATNPYFAKPGTPNLVAVSAGTPHGIAKGAMDVFHERLPGRTITYTDYPSQIDAPITHLQVGEATMKNTSLDAHLDKINALIDDNVGKEMSMLDRVAVRGHAGHLADISRDIVQILFRASGSSAIQTSVPIQRYHRDIQALALHALMQPTTATELYGRVLVGLPPNSVFI</sequence>
<evidence type="ECO:0000313" key="4">
    <source>
        <dbReference type="EMBL" id="MCZ4587535.1"/>
    </source>
</evidence>
<dbReference type="InterPro" id="IPR037069">
    <property type="entry name" value="AcylCoA_DH/ox_N_sf"/>
</dbReference>
<evidence type="ECO:0000256" key="1">
    <source>
        <dbReference type="ARBA" id="ARBA00023002"/>
    </source>
</evidence>